<accession>A0A6D2I9H5</accession>
<dbReference type="AlphaFoldDB" id="A0A6D2I9H5"/>
<gene>
    <name evidence="1" type="ORF">MERR_LOCUS12100</name>
</gene>
<dbReference type="PANTHER" id="PTHR35998">
    <property type="entry name" value="OS02G0127900 PROTEIN"/>
    <property type="match status" value="1"/>
</dbReference>
<organism evidence="1 2">
    <name type="scientific">Microthlaspi erraticum</name>
    <dbReference type="NCBI Taxonomy" id="1685480"/>
    <lineage>
        <taxon>Eukaryota</taxon>
        <taxon>Viridiplantae</taxon>
        <taxon>Streptophyta</taxon>
        <taxon>Embryophyta</taxon>
        <taxon>Tracheophyta</taxon>
        <taxon>Spermatophyta</taxon>
        <taxon>Magnoliopsida</taxon>
        <taxon>eudicotyledons</taxon>
        <taxon>Gunneridae</taxon>
        <taxon>Pentapetalae</taxon>
        <taxon>rosids</taxon>
        <taxon>malvids</taxon>
        <taxon>Brassicales</taxon>
        <taxon>Brassicaceae</taxon>
        <taxon>Coluteocarpeae</taxon>
        <taxon>Microthlaspi</taxon>
    </lineage>
</organism>
<dbReference type="PANTHER" id="PTHR35998:SF2">
    <property type="entry name" value="ENVELOPE GLYCOPROTEIN"/>
    <property type="match status" value="1"/>
</dbReference>
<evidence type="ECO:0000313" key="1">
    <source>
        <dbReference type="EMBL" id="CAA7024865.1"/>
    </source>
</evidence>
<keyword evidence="2" id="KW-1185">Reference proteome</keyword>
<proteinExistence type="predicted"/>
<name>A0A6D2I9H5_9BRAS</name>
<protein>
    <submittedName>
        <fullName evidence="1">Uncharacterized protein</fullName>
    </submittedName>
</protein>
<comment type="caution">
    <text evidence="1">The sequence shown here is derived from an EMBL/GenBank/DDBJ whole genome shotgun (WGS) entry which is preliminary data.</text>
</comment>
<dbReference type="OrthoDB" id="2018352at2759"/>
<reference evidence="1" key="1">
    <citation type="submission" date="2020-01" db="EMBL/GenBank/DDBJ databases">
        <authorList>
            <person name="Mishra B."/>
        </authorList>
    </citation>
    <scope>NUCLEOTIDE SEQUENCE [LARGE SCALE GENOMIC DNA]</scope>
</reference>
<sequence>MVLWELTLGTSYFLGLKGTYRHALKTQRRIVSPEHPRIRQFLHRRTHQIFDMALRVRKNIGEATIIGEAERLLESTRLMALNVRKNIQQRDMELGRDLGNWTLRWVDQMEPPAAKVLRPKHTTEAEIIAEAERLFESTRLMALSVRKNIQQRDMELGRDLGNWILRWLDRMEPPSAKHEEACLDSPT</sequence>
<dbReference type="Proteomes" id="UP000467841">
    <property type="component" value="Unassembled WGS sequence"/>
</dbReference>
<dbReference type="EMBL" id="CACVBM020000943">
    <property type="protein sequence ID" value="CAA7024865.1"/>
    <property type="molecule type" value="Genomic_DNA"/>
</dbReference>
<evidence type="ECO:0000313" key="2">
    <source>
        <dbReference type="Proteomes" id="UP000467841"/>
    </source>
</evidence>